<dbReference type="Bgee" id="ENSELUG00000024742">
    <property type="expression patterns" value="Expressed in spleen and 12 other cell types or tissues"/>
</dbReference>
<feature type="compositionally biased region" description="Pro residues" evidence="7">
    <location>
        <begin position="595"/>
        <end position="605"/>
    </location>
</feature>
<evidence type="ECO:0000256" key="2">
    <source>
        <dbReference type="ARBA" id="ARBA00022491"/>
    </source>
</evidence>
<feature type="compositionally biased region" description="Low complexity" evidence="7">
    <location>
        <begin position="357"/>
        <end position="372"/>
    </location>
</feature>
<feature type="compositionally biased region" description="Low complexity" evidence="7">
    <location>
        <begin position="174"/>
        <end position="187"/>
    </location>
</feature>
<dbReference type="GO" id="GO:0003677">
    <property type="term" value="F:DNA binding"/>
    <property type="evidence" value="ECO:0007669"/>
    <property type="project" value="UniProtKB-KW"/>
</dbReference>
<dbReference type="InterPro" id="IPR003652">
    <property type="entry name" value="Ataxin_AXH_dom"/>
</dbReference>
<comment type="subcellular location">
    <subcellularLocation>
        <location evidence="1">Nucleus</location>
    </subcellularLocation>
</comment>
<name>A0A6Q2YEJ8_ESOLU</name>
<evidence type="ECO:0000256" key="6">
    <source>
        <dbReference type="ARBA" id="ARBA00023242"/>
    </source>
</evidence>
<keyword evidence="4" id="KW-0238">DNA-binding</keyword>
<dbReference type="OrthoDB" id="10000452at2759"/>
<keyword evidence="10" id="KW-1185">Reference proteome</keyword>
<evidence type="ECO:0000256" key="7">
    <source>
        <dbReference type="SAM" id="MobiDB-lite"/>
    </source>
</evidence>
<feature type="compositionally biased region" description="Basic and acidic residues" evidence="7">
    <location>
        <begin position="388"/>
        <end position="414"/>
    </location>
</feature>
<dbReference type="PANTHER" id="PTHR13392:SF14">
    <property type="entry name" value="ATAXIN-1-LIKE"/>
    <property type="match status" value="1"/>
</dbReference>
<protein>
    <recommendedName>
        <fullName evidence="8">AXH domain-containing protein</fullName>
    </recommendedName>
</protein>
<feature type="compositionally biased region" description="Polar residues" evidence="7">
    <location>
        <begin position="98"/>
        <end position="112"/>
    </location>
</feature>
<feature type="compositionally biased region" description="Pro residues" evidence="7">
    <location>
        <begin position="72"/>
        <end position="81"/>
    </location>
</feature>
<keyword evidence="6" id="KW-0539">Nucleus</keyword>
<dbReference type="OMA" id="REMWSYF"/>
<feature type="compositionally biased region" description="Low complexity" evidence="7">
    <location>
        <begin position="58"/>
        <end position="71"/>
    </location>
</feature>
<evidence type="ECO:0000256" key="4">
    <source>
        <dbReference type="ARBA" id="ARBA00023125"/>
    </source>
</evidence>
<dbReference type="GO" id="GO:0005634">
    <property type="term" value="C:nucleus"/>
    <property type="evidence" value="ECO:0007669"/>
    <property type="project" value="UniProtKB-SubCell"/>
</dbReference>
<evidence type="ECO:0000256" key="1">
    <source>
        <dbReference type="ARBA" id="ARBA00004123"/>
    </source>
</evidence>
<dbReference type="InterPro" id="IPR043404">
    <property type="entry name" value="ATAXIN1-like"/>
</dbReference>
<dbReference type="GO" id="GO:0000122">
    <property type="term" value="P:negative regulation of transcription by RNA polymerase II"/>
    <property type="evidence" value="ECO:0007669"/>
    <property type="project" value="TreeGrafter"/>
</dbReference>
<reference evidence="9" key="2">
    <citation type="submission" date="2020-02" db="EMBL/GenBank/DDBJ databases">
        <title>Esox lucius (northern pike) genome, fEsoLuc1, primary haplotype.</title>
        <authorList>
            <person name="Myers G."/>
            <person name="Karagic N."/>
            <person name="Meyer A."/>
            <person name="Pippel M."/>
            <person name="Reichard M."/>
            <person name="Winkler S."/>
            <person name="Tracey A."/>
            <person name="Sims Y."/>
            <person name="Howe K."/>
            <person name="Rhie A."/>
            <person name="Formenti G."/>
            <person name="Durbin R."/>
            <person name="Fedrigo O."/>
            <person name="Jarvis E.D."/>
        </authorList>
    </citation>
    <scope>NUCLEOTIDE SEQUENCE [LARGE SCALE GENOMIC DNA]</scope>
</reference>
<keyword evidence="5" id="KW-0804">Transcription</keyword>
<feature type="region of interest" description="Disordered" evidence="7">
    <location>
        <begin position="565"/>
        <end position="669"/>
    </location>
</feature>
<feature type="domain" description="AXH" evidence="8">
    <location>
        <begin position="437"/>
        <end position="568"/>
    </location>
</feature>
<feature type="region of interest" description="Disordered" evidence="7">
    <location>
        <begin position="1"/>
        <end position="114"/>
    </location>
</feature>
<dbReference type="PROSITE" id="PS51148">
    <property type="entry name" value="AXH"/>
    <property type="match status" value="1"/>
</dbReference>
<sequence>MNPSPDRGKECLPPKKRESRQGSAEQRPPLDEFKPPAVPPRTRPAGGSGRGEGGRESSGGAHTHSHSLLSSPTPPLPPPGIHIPMPWLQAYPPPFPLHSNQVGERRGSSSPSWRDAPLLTSLHSRWLQGEIPLTVPPCSSSSSSFKSPFPADSREVWPCFNTGRRDYCSSTFFSPSPLFSQPSLYPPDTSLTEGRRRYLGKRPNGLDGPGSKIAPGSRAGPPSGEYGKGLSGRASLGGGPHTSHTADERRRHSEDPAACFQPDAVFHDSRAPPLEGPDSHSSPQDRDPRTMLKARSSALIPTGYQPHGAEPQTPRRGESLNPVGDYPSEAQIYYSLGSMYPTLPPSHLSPQAQVREYPGYSSSGSPLYGLPSMKNSQRSPQGQPNSHSADRDRDGQRDRDGERDRDGHKDRELSPGRLRYPRSSPLLPPPNMTTSPPQHRNPRALLPHFAKGSLIELAGGRLKLVEELRTEDFLRSADTSPEFHLSTCTVLLITPSNTHGFNHLQVLLTDRNTQELLTVLVEYPFFVRDRGWSSCCPQKTSQLYGLSCHQLSEGDICLALTPTSTPRTHARAAPRGHCTPTRAETGVGTHREDMPPPPPPPPLPLPSQGVAPAPHLRPNAADPRARERPRPRKRRWSAPDLFPPTGTAEATRTVNTTDLPHGSKQRKWQ</sequence>
<dbReference type="AlphaFoldDB" id="A0A6Q2YEJ8"/>
<accession>A0A6Q2YEJ8</accession>
<gene>
    <name evidence="9" type="primary">SOCS7</name>
</gene>
<dbReference type="GO" id="GO:0007399">
    <property type="term" value="P:nervous system development"/>
    <property type="evidence" value="ECO:0007669"/>
    <property type="project" value="TreeGrafter"/>
</dbReference>
<dbReference type="GO" id="GO:0003723">
    <property type="term" value="F:RNA binding"/>
    <property type="evidence" value="ECO:0007669"/>
    <property type="project" value="InterPro"/>
</dbReference>
<feature type="region of interest" description="Disordered" evidence="7">
    <location>
        <begin position="174"/>
        <end position="326"/>
    </location>
</feature>
<feature type="compositionally biased region" description="Basic and acidic residues" evidence="7">
    <location>
        <begin position="1"/>
        <end position="20"/>
    </location>
</feature>
<feature type="compositionally biased region" description="Low complexity" evidence="7">
    <location>
        <begin position="415"/>
        <end position="425"/>
    </location>
</feature>
<dbReference type="GeneTree" id="ENSGT00390000005939"/>
<evidence type="ECO:0000256" key="5">
    <source>
        <dbReference type="ARBA" id="ARBA00023163"/>
    </source>
</evidence>
<proteinExistence type="predicted"/>
<dbReference type="Pfam" id="PF08517">
    <property type="entry name" value="AXH"/>
    <property type="match status" value="1"/>
</dbReference>
<keyword evidence="2" id="KW-0678">Repressor</keyword>
<evidence type="ECO:0000256" key="3">
    <source>
        <dbReference type="ARBA" id="ARBA00023015"/>
    </source>
</evidence>
<feature type="compositionally biased region" description="Gly residues" evidence="7">
    <location>
        <begin position="226"/>
        <end position="240"/>
    </location>
</feature>
<keyword evidence="3" id="KW-0805">Transcription regulation</keyword>
<feature type="compositionally biased region" description="Polar residues" evidence="7">
    <location>
        <begin position="648"/>
        <end position="658"/>
    </location>
</feature>
<reference evidence="9" key="4">
    <citation type="submission" date="2025-09" db="UniProtKB">
        <authorList>
            <consortium name="Ensembl"/>
        </authorList>
    </citation>
    <scope>IDENTIFICATION</scope>
</reference>
<reference evidence="9" key="3">
    <citation type="submission" date="2025-08" db="UniProtKB">
        <authorList>
            <consortium name="Ensembl"/>
        </authorList>
    </citation>
    <scope>IDENTIFICATION</scope>
</reference>
<dbReference type="InParanoid" id="A0A6Q2YEJ8"/>
<evidence type="ECO:0000259" key="8">
    <source>
        <dbReference type="PROSITE" id="PS51148"/>
    </source>
</evidence>
<feature type="region of interest" description="Disordered" evidence="7">
    <location>
        <begin position="338"/>
        <end position="442"/>
    </location>
</feature>
<evidence type="ECO:0000313" key="9">
    <source>
        <dbReference type="Ensembl" id="ENSELUP00000064295.1"/>
    </source>
</evidence>
<feature type="compositionally biased region" description="Basic and acidic residues" evidence="7">
    <location>
        <begin position="244"/>
        <end position="255"/>
    </location>
</feature>
<organism evidence="9 10">
    <name type="scientific">Esox lucius</name>
    <name type="common">Northern pike</name>
    <dbReference type="NCBI Taxonomy" id="8010"/>
    <lineage>
        <taxon>Eukaryota</taxon>
        <taxon>Metazoa</taxon>
        <taxon>Chordata</taxon>
        <taxon>Craniata</taxon>
        <taxon>Vertebrata</taxon>
        <taxon>Euteleostomi</taxon>
        <taxon>Actinopterygii</taxon>
        <taxon>Neopterygii</taxon>
        <taxon>Teleostei</taxon>
        <taxon>Protacanthopterygii</taxon>
        <taxon>Esociformes</taxon>
        <taxon>Esocidae</taxon>
        <taxon>Esox</taxon>
    </lineage>
</organism>
<dbReference type="Ensembl" id="ENSELUT00000056370.2">
    <property type="protein sequence ID" value="ENSELUP00000064295.1"/>
    <property type="gene ID" value="ENSELUG00000024742.2"/>
</dbReference>
<evidence type="ECO:0000313" key="10">
    <source>
        <dbReference type="Proteomes" id="UP000265140"/>
    </source>
</evidence>
<reference evidence="10" key="1">
    <citation type="journal article" date="2014" name="PLoS ONE">
        <title>The genome and linkage map of the northern pike (Esox lucius): conserved synteny revealed between the salmonid sister group and the Neoteleostei.</title>
        <authorList>
            <person name="Rondeau E.B."/>
            <person name="Minkley D.R."/>
            <person name="Leong J.S."/>
            <person name="Messmer A.M."/>
            <person name="Jantzen J.R."/>
            <person name="von Schalburg K.R."/>
            <person name="Lemon C."/>
            <person name="Bird N.H."/>
            <person name="Koop B.F."/>
        </authorList>
    </citation>
    <scope>NUCLEOTIDE SEQUENCE</scope>
</reference>
<dbReference type="PANTHER" id="PTHR13392">
    <property type="entry name" value="ATAXIN 1"/>
    <property type="match status" value="1"/>
</dbReference>
<dbReference type="InterPro" id="IPR036096">
    <property type="entry name" value="Ataxin_AXH_dom_sf"/>
</dbReference>
<dbReference type="SMART" id="SM00536">
    <property type="entry name" value="AXH"/>
    <property type="match status" value="1"/>
</dbReference>
<dbReference type="Proteomes" id="UP000265140">
    <property type="component" value="Chromosome 12"/>
</dbReference>
<feature type="compositionally biased region" description="Polar residues" evidence="7">
    <location>
        <begin position="373"/>
        <end position="387"/>
    </location>
</feature>
<dbReference type="SUPFAM" id="SSF102031">
    <property type="entry name" value="AXH domain"/>
    <property type="match status" value="1"/>
</dbReference>